<keyword evidence="8 9" id="KW-0539">Nucleus</keyword>
<sequence>MFANHTAKSSDAQSFSNSAFGSSTAGATKKSGLSKSFGPADAQSKNISGNNTTGTFRLDINEESEDESQFGGDGDNNNNQDAEDYAEDERDEEPENELDAAMNQLIQRDIDATYNESFEENAKQSPESTEDNGDESFLNLHLKRQSTDFEEEAFQDLLRVTPAATKRMKREAESIAWASRTRPGKNDFHYAQICKDIYSQMDFADLSENESLEIILKTEEKITSLYDEGVGATDDEERLDASMATTAITLVNLWNTYASELPNPDEHETTIGPGLCAERFRKASWVAHLLLLTHHARFICEDSSNGEPVPLPESLFGWLETEHNPYRHQFRDVLTFEPSPASHSQFWQTLHAVLIRGQINQAIELLSSAGWEQAQKRSGTYEYTGRVLENIKKAIQDTIEMLYECPGRTGNWNIWAPEWTLFRVKARSAWERLSRFAEGRGRAQPAFGDGFYSNDADSSMTTLSRKAESLVPWEIYQQLSSLFQIVKGEPDAILQVAQDWLEASVGLCGWWNHDNDRRQSSLFPRNMTQQELYAERLCEAFHLAVDSEFELNTLNHCEMAAAAIFEGNYTAAIGFMRCWSLPVASAAAEIGSLAHWLPKRETRAPRAMEDFDEMDLEVLGMTKQGPDEIDGMKDTTLVMYARELAGIELITPDEYGWEMATRVLGRLDSVPRAEETIRELLHDVLDNIDVDSGSSVERVWRILVDLGMNNFAQESAEAFADLLSRDSHKYGEALWYYALAHKPQKVREVLNLLTAYSLLQSTIFPPEAELDDRLDSLLSNRSATLQLLAKQDVEAAQLLGRMFSGYATLRKFYQTRDLVISAPRRSARAFAIQRQAAAALVAVIASADDNIRGGTYDAARDAVVSEDFLLALLGEALVLVNSTQPADPVLITAAQMDVLLKAIEDLQTVGGRVYASCNDFFNVVLAATPGGLKGSKPTDLLASTASGSLAMSTSSSMIASQLQRAISGSSSSGSGADGFAAAGAADVVRGWDWRTGLTGTTTAEDVLRILRLGLSKDLAKLWLMDVDDIATF</sequence>
<proteinExistence type="inferred from homology"/>
<dbReference type="EMBL" id="LAEV01000760">
    <property type="protein sequence ID" value="KKA29644.1"/>
    <property type="molecule type" value="Genomic_DNA"/>
</dbReference>
<evidence type="ECO:0000256" key="2">
    <source>
        <dbReference type="ARBA" id="ARBA00005573"/>
    </source>
</evidence>
<evidence type="ECO:0000256" key="10">
    <source>
        <dbReference type="SAM" id="MobiDB-lite"/>
    </source>
</evidence>
<protein>
    <recommendedName>
        <fullName evidence="9">Nuclear pore complex protein Nup85</fullName>
    </recommendedName>
</protein>
<keyword evidence="9" id="KW-0472">Membrane</keyword>
<evidence type="ECO:0000256" key="5">
    <source>
        <dbReference type="ARBA" id="ARBA00022927"/>
    </source>
</evidence>
<keyword evidence="5 9" id="KW-0653">Protein transport</keyword>
<dbReference type="Pfam" id="PF07575">
    <property type="entry name" value="Nucleopor_Nup85"/>
    <property type="match status" value="2"/>
</dbReference>
<evidence type="ECO:0000256" key="9">
    <source>
        <dbReference type="RuleBase" id="RU365073"/>
    </source>
</evidence>
<dbReference type="GO" id="GO:0006406">
    <property type="term" value="P:mRNA export from nucleus"/>
    <property type="evidence" value="ECO:0007669"/>
    <property type="project" value="TreeGrafter"/>
</dbReference>
<evidence type="ECO:0000256" key="8">
    <source>
        <dbReference type="ARBA" id="ARBA00023242"/>
    </source>
</evidence>
<dbReference type="OrthoDB" id="5422384at2759"/>
<evidence type="ECO:0000313" key="12">
    <source>
        <dbReference type="Proteomes" id="UP000033483"/>
    </source>
</evidence>
<evidence type="ECO:0000256" key="1">
    <source>
        <dbReference type="ARBA" id="ARBA00004567"/>
    </source>
</evidence>
<dbReference type="GO" id="GO:0045893">
    <property type="term" value="P:positive regulation of DNA-templated transcription"/>
    <property type="evidence" value="ECO:0007669"/>
    <property type="project" value="TreeGrafter"/>
</dbReference>
<name>A0A0F4ZGD1_9PEZI</name>
<feature type="region of interest" description="Disordered" evidence="10">
    <location>
        <begin position="1"/>
        <end position="96"/>
    </location>
</feature>
<keyword evidence="7 9" id="KW-0906">Nuclear pore complex</keyword>
<dbReference type="GO" id="GO:0006606">
    <property type="term" value="P:protein import into nucleus"/>
    <property type="evidence" value="ECO:0007669"/>
    <property type="project" value="TreeGrafter"/>
</dbReference>
<comment type="subunit">
    <text evidence="9">Component of the nuclear pore complex (NPC).</text>
</comment>
<keyword evidence="4 9" id="KW-0509">mRNA transport</keyword>
<reference evidence="11 12" key="1">
    <citation type="submission" date="2015-03" db="EMBL/GenBank/DDBJ databases">
        <authorList>
            <person name="Radwan O."/>
            <person name="Al-Naeli F.A."/>
            <person name="Rendon G.A."/>
            <person name="Fields C."/>
        </authorList>
    </citation>
    <scope>NUCLEOTIDE SEQUENCE [LARGE SCALE GENOMIC DNA]</scope>
    <source>
        <strain evidence="11">CR-DP1</strain>
    </source>
</reference>
<accession>A0A0F4ZGD1</accession>
<evidence type="ECO:0000256" key="3">
    <source>
        <dbReference type="ARBA" id="ARBA00022448"/>
    </source>
</evidence>
<comment type="similarity">
    <text evidence="2 9">Belongs to the nucleoporin Nup85 family.</text>
</comment>
<evidence type="ECO:0000256" key="4">
    <source>
        <dbReference type="ARBA" id="ARBA00022816"/>
    </source>
</evidence>
<dbReference type="AlphaFoldDB" id="A0A0F4ZGD1"/>
<dbReference type="PANTHER" id="PTHR13373">
    <property type="entry name" value="FROUNT PROTEIN-RELATED"/>
    <property type="match status" value="1"/>
</dbReference>
<dbReference type="Proteomes" id="UP000033483">
    <property type="component" value="Unassembled WGS sequence"/>
</dbReference>
<feature type="compositionally biased region" description="Polar residues" evidence="10">
    <location>
        <begin position="43"/>
        <end position="55"/>
    </location>
</feature>
<dbReference type="InterPro" id="IPR011502">
    <property type="entry name" value="Nucleoporin_Nup85"/>
</dbReference>
<comment type="subcellular location">
    <subcellularLocation>
        <location evidence="1 9">Nucleus</location>
        <location evidence="1 9">Nuclear pore complex</location>
    </subcellularLocation>
</comment>
<gene>
    <name evidence="11" type="ORF">TD95_000697</name>
</gene>
<evidence type="ECO:0000256" key="6">
    <source>
        <dbReference type="ARBA" id="ARBA00023010"/>
    </source>
</evidence>
<organism evidence="11 12">
    <name type="scientific">Thielaviopsis punctulata</name>
    <dbReference type="NCBI Taxonomy" id="72032"/>
    <lineage>
        <taxon>Eukaryota</taxon>
        <taxon>Fungi</taxon>
        <taxon>Dikarya</taxon>
        <taxon>Ascomycota</taxon>
        <taxon>Pezizomycotina</taxon>
        <taxon>Sordariomycetes</taxon>
        <taxon>Hypocreomycetidae</taxon>
        <taxon>Microascales</taxon>
        <taxon>Ceratocystidaceae</taxon>
        <taxon>Thielaviopsis</taxon>
    </lineage>
</organism>
<feature type="compositionally biased region" description="Polar residues" evidence="10">
    <location>
        <begin position="1"/>
        <end position="34"/>
    </location>
</feature>
<dbReference type="GO" id="GO:0031965">
    <property type="term" value="C:nuclear membrane"/>
    <property type="evidence" value="ECO:0007669"/>
    <property type="project" value="UniProtKB-UniRule"/>
</dbReference>
<comment type="caution">
    <text evidence="11">The sequence shown here is derived from an EMBL/GenBank/DDBJ whole genome shotgun (WGS) entry which is preliminary data.</text>
</comment>
<evidence type="ECO:0000256" key="7">
    <source>
        <dbReference type="ARBA" id="ARBA00023132"/>
    </source>
</evidence>
<keyword evidence="12" id="KW-1185">Reference proteome</keyword>
<comment type="function">
    <text evidence="9">Functions as a component of the nuclear pore complex (NPC).</text>
</comment>
<feature type="compositionally biased region" description="Acidic residues" evidence="10">
    <location>
        <begin position="81"/>
        <end position="96"/>
    </location>
</feature>
<dbReference type="GO" id="GO:0017056">
    <property type="term" value="F:structural constituent of nuclear pore"/>
    <property type="evidence" value="ECO:0007669"/>
    <property type="project" value="TreeGrafter"/>
</dbReference>
<keyword evidence="3 9" id="KW-0813">Transport</keyword>
<dbReference type="PANTHER" id="PTHR13373:SF21">
    <property type="entry name" value="NUCLEAR PORE COMPLEX PROTEIN NUP85"/>
    <property type="match status" value="1"/>
</dbReference>
<dbReference type="GO" id="GO:0031080">
    <property type="term" value="C:nuclear pore outer ring"/>
    <property type="evidence" value="ECO:0007669"/>
    <property type="project" value="TreeGrafter"/>
</dbReference>
<keyword evidence="6 9" id="KW-0811">Translocation</keyword>
<evidence type="ECO:0000313" key="11">
    <source>
        <dbReference type="EMBL" id="KKA29644.1"/>
    </source>
</evidence>